<reference evidence="1" key="1">
    <citation type="submission" date="2021-09" db="EMBL/GenBank/DDBJ databases">
        <title>The genome of Mauremys mutica provides insights into the evolution of semi-aquatic lifestyle.</title>
        <authorList>
            <person name="Gong S."/>
            <person name="Gao Y."/>
        </authorList>
    </citation>
    <scope>NUCLEOTIDE SEQUENCE</scope>
    <source>
        <strain evidence="1">MM-2020</strain>
        <tissue evidence="1">Muscle</tissue>
    </source>
</reference>
<dbReference type="AlphaFoldDB" id="A0A9D3XSD8"/>
<accession>A0A9D3XSD8</accession>
<dbReference type="Proteomes" id="UP000827986">
    <property type="component" value="Unassembled WGS sequence"/>
</dbReference>
<sequence length="84" mass="10004">MFFHLCSWRSEKMRTSYWLLSSVTGIRRSKPLILHWWSLKHRNKLVVRKFFPFIKGLCFTAKTSIEDDCPAPFNSLAGLEHFKE</sequence>
<name>A0A9D3XSD8_9SAUR</name>
<organism evidence="1 2">
    <name type="scientific">Mauremys mutica</name>
    <name type="common">yellowpond turtle</name>
    <dbReference type="NCBI Taxonomy" id="74926"/>
    <lineage>
        <taxon>Eukaryota</taxon>
        <taxon>Metazoa</taxon>
        <taxon>Chordata</taxon>
        <taxon>Craniata</taxon>
        <taxon>Vertebrata</taxon>
        <taxon>Euteleostomi</taxon>
        <taxon>Archelosauria</taxon>
        <taxon>Testudinata</taxon>
        <taxon>Testudines</taxon>
        <taxon>Cryptodira</taxon>
        <taxon>Durocryptodira</taxon>
        <taxon>Testudinoidea</taxon>
        <taxon>Geoemydidae</taxon>
        <taxon>Geoemydinae</taxon>
        <taxon>Mauremys</taxon>
    </lineage>
</organism>
<evidence type="ECO:0000313" key="2">
    <source>
        <dbReference type="Proteomes" id="UP000827986"/>
    </source>
</evidence>
<keyword evidence="2" id="KW-1185">Reference proteome</keyword>
<evidence type="ECO:0000313" key="1">
    <source>
        <dbReference type="EMBL" id="KAH1185261.1"/>
    </source>
</evidence>
<proteinExistence type="predicted"/>
<dbReference type="EMBL" id="JAHDVG010000463">
    <property type="protein sequence ID" value="KAH1185261.1"/>
    <property type="molecule type" value="Genomic_DNA"/>
</dbReference>
<protein>
    <submittedName>
        <fullName evidence="1">Uncharacterized protein</fullName>
    </submittedName>
</protein>
<gene>
    <name evidence="1" type="ORF">KIL84_018010</name>
</gene>
<comment type="caution">
    <text evidence="1">The sequence shown here is derived from an EMBL/GenBank/DDBJ whole genome shotgun (WGS) entry which is preliminary data.</text>
</comment>